<dbReference type="Pfam" id="PF20693">
    <property type="entry name" value="YobI-ATPase"/>
    <property type="match status" value="1"/>
</dbReference>
<name>C0E5N3_9CORY</name>
<dbReference type="AlphaFoldDB" id="C0E5N3"/>
<sequence length="866" mass="100354">MSTDPDSPQEVSDPEASKQPDQDGKSIDKKSDDVANPPAQEKQNPNASSELIVLSPHYDEKHHGLYVEKLEQAVRNPKVRNIALNGGYGTGKSSVIQGLVEKIHSSKELKKIRPITISLPTIQIADDSDSKDDRTDRIQREIVKQLLYRSNPRKMRGSQYRRITHVTTAQRATACFIVAIPLTFAFWLLAKPDWHWSQGGSLWGYWQPAVVQTILWGLTFYVDWMWVNKPALKGLQLGPAKLELEKNDSSYFDKYLNEIIYYFEVSGTNLVIFEDLDRFDNPYIFDALHELNELINISLGQERFIEQKNPSVKFLYATRDSIFEHRTKGIVENDAARHIHRREVENRTKFFDVIVPIVPFSTSHNAYEYLKQLIDNSAFPIAIDRKLLEIVGSEISDYRLLANIVSEFQVFAEQIFTSWGNNKETAEFFKDHANYLFAFVTYKNTHLTEYEKIRTGESAIDKINKRFSIMKSEINIMSQTLLQELGDALREKIDEKYKVHSIFCRLFFNKRYFDNFSDVELWEEGFRPSLGSKRNSVSLINYDGNIISDNIIHDFGGNIFVEITTNKLTNKSSVKTKDDCREIITNLKLIHSIDDIFSFLCESESTLPENIQNEIDNFEDFLNKIYSSDPITANLISCNYIDSNFHAYASVFTEGFNNIKVFNFLTQNVGTQQPDTDLRITKQEVKEIVYQIRHNRDRYSNLKGALNADLMLHLTNEAYLFIILNSTKSFFKSHSPKNKELRIKLINAILNRLPDERNKESNYFSSNTYSYNNIKTLLREIIPLYPNIFLECFKNNLTKKQKYLLIDSALNTSEQLPTTMDTKQYINNNIQDIILHIKSANFMTNWADEDAKNTIDRSLFHFPTHD</sequence>
<accession>C0E5N3</accession>
<dbReference type="Proteomes" id="UP000006247">
    <property type="component" value="Unassembled WGS sequence"/>
</dbReference>
<dbReference type="InterPro" id="IPR048428">
    <property type="entry name" value="YobI-NTPase"/>
</dbReference>
<evidence type="ECO:0000313" key="3">
    <source>
        <dbReference type="EMBL" id="EEG26146.1"/>
    </source>
</evidence>
<organism evidence="3 4">
    <name type="scientific">Corynebacterium matruchotii ATCC 33806</name>
    <dbReference type="NCBI Taxonomy" id="566549"/>
    <lineage>
        <taxon>Bacteria</taxon>
        <taxon>Bacillati</taxon>
        <taxon>Actinomycetota</taxon>
        <taxon>Actinomycetes</taxon>
        <taxon>Mycobacteriales</taxon>
        <taxon>Corynebacteriaceae</taxon>
        <taxon>Corynebacterium</taxon>
    </lineage>
</organism>
<evidence type="ECO:0000313" key="4">
    <source>
        <dbReference type="Proteomes" id="UP000006247"/>
    </source>
</evidence>
<reference evidence="3 4" key="1">
    <citation type="submission" date="2009-01" db="EMBL/GenBank/DDBJ databases">
        <authorList>
            <person name="Fulton L."/>
            <person name="Clifton S."/>
            <person name="Chinwalla A.T."/>
            <person name="Mitreva M."/>
            <person name="Sodergren E."/>
            <person name="Weinstock G."/>
            <person name="Clifton S."/>
            <person name="Dooling D.J."/>
            <person name="Fulton B."/>
            <person name="Minx P."/>
            <person name="Pepin K.H."/>
            <person name="Johnson M."/>
            <person name="Bhonagiri V."/>
            <person name="Nash W.E."/>
            <person name="Mardis E.R."/>
            <person name="Wilson R.K."/>
        </authorList>
    </citation>
    <scope>NUCLEOTIDE SEQUENCE [LARGE SCALE GENOMIC DNA]</scope>
    <source>
        <strain evidence="3 4">ATCC 33806</strain>
    </source>
</reference>
<feature type="domain" description="YobI-like P-loop NTPase" evidence="2">
    <location>
        <begin position="66"/>
        <end position="460"/>
    </location>
</feature>
<feature type="region of interest" description="Disordered" evidence="1">
    <location>
        <begin position="1"/>
        <end position="48"/>
    </location>
</feature>
<gene>
    <name evidence="3" type="ORF">CORMATOL_02311</name>
</gene>
<dbReference type="HOGENOM" id="CLU_330847_0_0_11"/>
<protein>
    <recommendedName>
        <fullName evidence="2">YobI-like P-loop NTPase domain-containing protein</fullName>
    </recommendedName>
</protein>
<feature type="compositionally biased region" description="Polar residues" evidence="1">
    <location>
        <begin position="1"/>
        <end position="10"/>
    </location>
</feature>
<dbReference type="RefSeq" id="WP_005522363.1">
    <property type="nucleotide sequence ID" value="NZ_EQ973330.1"/>
</dbReference>
<feature type="compositionally biased region" description="Basic and acidic residues" evidence="1">
    <location>
        <begin position="15"/>
        <end position="33"/>
    </location>
</feature>
<dbReference type="InterPro" id="IPR027417">
    <property type="entry name" value="P-loop_NTPase"/>
</dbReference>
<dbReference type="EMBL" id="ACEB01000036">
    <property type="protein sequence ID" value="EEG26146.1"/>
    <property type="molecule type" value="Genomic_DNA"/>
</dbReference>
<evidence type="ECO:0000259" key="2">
    <source>
        <dbReference type="Pfam" id="PF20693"/>
    </source>
</evidence>
<dbReference type="SUPFAM" id="SSF52540">
    <property type="entry name" value="P-loop containing nucleoside triphosphate hydrolases"/>
    <property type="match status" value="1"/>
</dbReference>
<proteinExistence type="predicted"/>
<evidence type="ECO:0000256" key="1">
    <source>
        <dbReference type="SAM" id="MobiDB-lite"/>
    </source>
</evidence>
<comment type="caution">
    <text evidence="3">The sequence shown here is derived from an EMBL/GenBank/DDBJ whole genome shotgun (WGS) entry which is preliminary data.</text>
</comment>